<keyword evidence="5" id="KW-0630">Potassium</keyword>
<feature type="domain" description="Cation/H+ exchanger transmembrane" evidence="11">
    <location>
        <begin position="65"/>
        <end position="441"/>
    </location>
</feature>
<dbReference type="InterPro" id="IPR006153">
    <property type="entry name" value="Cation/H_exchanger_TM"/>
</dbReference>
<keyword evidence="3" id="KW-0633">Potassium transport</keyword>
<comment type="similarity">
    <text evidence="9">Belongs to the monovalent cation:proton antiporter 2 (CPA2) transporter (TC 2.A.37) family. CHX (TC 2.A.37.4) subfamily.</text>
</comment>
<feature type="transmembrane region" description="Helical" evidence="10">
    <location>
        <begin position="240"/>
        <end position="261"/>
    </location>
</feature>
<dbReference type="InterPro" id="IPR057291">
    <property type="entry name" value="CHX17_2nd"/>
</dbReference>
<evidence type="ECO:0000256" key="3">
    <source>
        <dbReference type="ARBA" id="ARBA00022538"/>
    </source>
</evidence>
<evidence type="ECO:0000259" key="13">
    <source>
        <dbReference type="Pfam" id="PF23259"/>
    </source>
</evidence>
<dbReference type="InterPro" id="IPR050794">
    <property type="entry name" value="CPA2_transporter"/>
</dbReference>
<dbReference type="GO" id="GO:0098662">
    <property type="term" value="P:inorganic cation transmembrane transport"/>
    <property type="evidence" value="ECO:0000318"/>
    <property type="project" value="GO_Central"/>
</dbReference>
<evidence type="ECO:0000256" key="1">
    <source>
        <dbReference type="ARBA" id="ARBA00004141"/>
    </source>
</evidence>
<feature type="transmembrane region" description="Helical" evidence="10">
    <location>
        <begin position="282"/>
        <end position="306"/>
    </location>
</feature>
<evidence type="ECO:0000259" key="11">
    <source>
        <dbReference type="Pfam" id="PF00999"/>
    </source>
</evidence>
<dbReference type="GO" id="GO:0006813">
    <property type="term" value="P:potassium ion transport"/>
    <property type="evidence" value="ECO:0007669"/>
    <property type="project" value="UniProtKB-KW"/>
</dbReference>
<dbReference type="GO" id="GO:0012505">
    <property type="term" value="C:endomembrane system"/>
    <property type="evidence" value="ECO:0000318"/>
    <property type="project" value="GO_Central"/>
</dbReference>
<dbReference type="Proteomes" id="UP000008311">
    <property type="component" value="Unassembled WGS sequence"/>
</dbReference>
<evidence type="ECO:0000256" key="7">
    <source>
        <dbReference type="ARBA" id="ARBA00023065"/>
    </source>
</evidence>
<evidence type="ECO:0000313" key="15">
    <source>
        <dbReference type="Proteomes" id="UP000008311"/>
    </source>
</evidence>
<evidence type="ECO:0000256" key="9">
    <source>
        <dbReference type="ARBA" id="ARBA00038341"/>
    </source>
</evidence>
<dbReference type="Pfam" id="PF00999">
    <property type="entry name" value="Na_H_Exchanger"/>
    <property type="match status" value="1"/>
</dbReference>
<gene>
    <name evidence="14" type="ORF">RCOM_1447070</name>
</gene>
<keyword evidence="7" id="KW-0406">Ion transport</keyword>
<dbReference type="GO" id="GO:0006885">
    <property type="term" value="P:regulation of pH"/>
    <property type="evidence" value="ECO:0000318"/>
    <property type="project" value="GO_Central"/>
</dbReference>
<evidence type="ECO:0000256" key="2">
    <source>
        <dbReference type="ARBA" id="ARBA00022448"/>
    </source>
</evidence>
<feature type="transmembrane region" description="Helical" evidence="10">
    <location>
        <begin position="391"/>
        <end position="409"/>
    </location>
</feature>
<feature type="transmembrane region" description="Helical" evidence="10">
    <location>
        <begin position="144"/>
        <end position="167"/>
    </location>
</feature>
<evidence type="ECO:0000256" key="4">
    <source>
        <dbReference type="ARBA" id="ARBA00022692"/>
    </source>
</evidence>
<evidence type="ECO:0000313" key="14">
    <source>
        <dbReference type="EMBL" id="EEF49403.1"/>
    </source>
</evidence>
<feature type="transmembrane region" description="Helical" evidence="10">
    <location>
        <begin position="212"/>
        <end position="234"/>
    </location>
</feature>
<dbReference type="Pfam" id="PF23256">
    <property type="entry name" value="CHX17_2nd"/>
    <property type="match status" value="1"/>
</dbReference>
<evidence type="ECO:0000256" key="5">
    <source>
        <dbReference type="ARBA" id="ARBA00022958"/>
    </source>
</evidence>
<keyword evidence="15" id="KW-1185">Reference proteome</keyword>
<feature type="transmembrane region" description="Helical" evidence="10">
    <location>
        <begin position="83"/>
        <end position="105"/>
    </location>
</feature>
<name>B9RH41_RICCO</name>
<feature type="domain" description="Cation/H(+) antiporter C-terminal" evidence="13">
    <location>
        <begin position="639"/>
        <end position="784"/>
    </location>
</feature>
<dbReference type="InterPro" id="IPR057290">
    <property type="entry name" value="CHX17_C"/>
</dbReference>
<feature type="transmembrane region" description="Helical" evidence="10">
    <location>
        <begin position="46"/>
        <end position="71"/>
    </location>
</feature>
<accession>B9RH41</accession>
<keyword evidence="8 10" id="KW-0472">Membrane</keyword>
<reference evidence="15" key="1">
    <citation type="journal article" date="2010" name="Nat. Biotechnol.">
        <title>Draft genome sequence of the oilseed species Ricinus communis.</title>
        <authorList>
            <person name="Chan A.P."/>
            <person name="Crabtree J."/>
            <person name="Zhao Q."/>
            <person name="Lorenzi H."/>
            <person name="Orvis J."/>
            <person name="Puiu D."/>
            <person name="Melake-Berhan A."/>
            <person name="Jones K.M."/>
            <person name="Redman J."/>
            <person name="Chen G."/>
            <person name="Cahoon E.B."/>
            <person name="Gedil M."/>
            <person name="Stanke M."/>
            <person name="Haas B.J."/>
            <person name="Wortman J.R."/>
            <person name="Fraser-Liggett C.M."/>
            <person name="Ravel J."/>
            <person name="Rabinowicz P.D."/>
        </authorList>
    </citation>
    <scope>NUCLEOTIDE SEQUENCE [LARGE SCALE GENOMIC DNA]</scope>
    <source>
        <strain evidence="15">cv. Hale</strain>
    </source>
</reference>
<keyword evidence="2" id="KW-0813">Transport</keyword>
<dbReference type="GO" id="GO:0015297">
    <property type="term" value="F:antiporter activity"/>
    <property type="evidence" value="ECO:0007669"/>
    <property type="project" value="InterPro"/>
</dbReference>
<dbReference type="AlphaFoldDB" id="B9RH41"/>
<feature type="transmembrane region" description="Helical" evidence="10">
    <location>
        <begin position="111"/>
        <end position="132"/>
    </location>
</feature>
<feature type="transmembrane region" description="Helical" evidence="10">
    <location>
        <begin position="359"/>
        <end position="379"/>
    </location>
</feature>
<keyword evidence="6 10" id="KW-1133">Transmembrane helix</keyword>
<organism evidence="14 15">
    <name type="scientific">Ricinus communis</name>
    <name type="common">Castor bean</name>
    <dbReference type="NCBI Taxonomy" id="3988"/>
    <lineage>
        <taxon>Eukaryota</taxon>
        <taxon>Viridiplantae</taxon>
        <taxon>Streptophyta</taxon>
        <taxon>Embryophyta</taxon>
        <taxon>Tracheophyta</taxon>
        <taxon>Spermatophyta</taxon>
        <taxon>Magnoliopsida</taxon>
        <taxon>eudicotyledons</taxon>
        <taxon>Gunneridae</taxon>
        <taxon>Pentapetalae</taxon>
        <taxon>rosids</taxon>
        <taxon>fabids</taxon>
        <taxon>Malpighiales</taxon>
        <taxon>Euphorbiaceae</taxon>
        <taxon>Acalyphoideae</taxon>
        <taxon>Acalypheae</taxon>
        <taxon>Ricinus</taxon>
    </lineage>
</organism>
<feature type="domain" description="Cation/H(+) antiporter central" evidence="12">
    <location>
        <begin position="497"/>
        <end position="625"/>
    </location>
</feature>
<dbReference type="eggNOG" id="KOG1650">
    <property type="taxonomic scope" value="Eukaryota"/>
</dbReference>
<feature type="transmembrane region" description="Helical" evidence="10">
    <location>
        <begin position="326"/>
        <end position="347"/>
    </location>
</feature>
<dbReference type="Pfam" id="PF23259">
    <property type="entry name" value="CHX17_C"/>
    <property type="match status" value="1"/>
</dbReference>
<evidence type="ECO:0000256" key="10">
    <source>
        <dbReference type="SAM" id="Phobius"/>
    </source>
</evidence>
<dbReference type="PANTHER" id="PTHR32468">
    <property type="entry name" value="CATION/H + ANTIPORTER"/>
    <property type="match status" value="1"/>
</dbReference>
<evidence type="ECO:0000256" key="6">
    <source>
        <dbReference type="ARBA" id="ARBA00022989"/>
    </source>
</evidence>
<proteinExistence type="inferred from homology"/>
<protein>
    <submittedName>
        <fullName evidence="14">Monovalent cation:proton antiporter, putative</fullName>
    </submittedName>
</protein>
<dbReference type="Gene3D" id="1.20.1530.20">
    <property type="match status" value="1"/>
</dbReference>
<sequence>MGSVIMEPEDIAIFANHLDGSKNITTICTNLAKISSGGIFQQSDPLAYWVPLLLLQMSLACGTFLLISKLLKPLGSPIVVRQLLAGIILGPSLLCRSQVLANAFFPVRGFIMLDIVASFGFILYFFLVGVQMDPWIFKHLDRKAVGLGLFGVAVPMVLSNASSLFILSHVNVDPSIARSLPSVAQSESVFAFPVIAHFLAELKIINSEFGRVALSSSFVAGLCSFAVITSSVLLQQSGDYYGALQILTNAAVLLIIIIFIIRPAIMRMTKHNPEGELLKESYVIWLLLAVFLTGFLSHALGLHLYFGPLVFGITIPAGPPIGSTLVHKLDLLTNWIFMPLYLVKNGLTTNIFSIKFKNYLIVQFIAITSSFGKFFGTFIVSRFSNIPTKDAASLGLVVNAQGVLELGMFRMMKRNMAIDNEAFVIMCISMMLVTGAITPLIKRLYDPARRYAVYRKRTVMNLKPNFELRVLVCVHENENVPAAINLLEALNPTKRSPLYVYILHLVELVGRANPLLIPHRLSTSTSKKVKNSEPVINAFRRFEHSNPGRVTIYPFTAISPSKTMHDDVCTMALDRRISLVIVPFHKIFQASGGMDSSRKAIKITNMNVLEKAPCSTAILVGRGLLNASKPIMNSHSNYRVAVLFLSGPDDREALAIGARMAGNQNINLTIIRLLANGSISSDGASDRKLDNEVVSEFRTATAGNYRVMYIEEVVMDGTGTISVIRSMEDQYDLVIMGRHHEKRSQLLSGLTDWNDHKELGIIGDFCASAQLMRNTTILVVQQHTNIAKEGARNARRKISDRTMRDGEAEHLPIYNRIV</sequence>
<evidence type="ECO:0000259" key="12">
    <source>
        <dbReference type="Pfam" id="PF23256"/>
    </source>
</evidence>
<feature type="transmembrane region" description="Helical" evidence="10">
    <location>
        <begin position="421"/>
        <end position="441"/>
    </location>
</feature>
<dbReference type="EMBL" id="EQ973778">
    <property type="protein sequence ID" value="EEF49403.1"/>
    <property type="molecule type" value="Genomic_DNA"/>
</dbReference>
<evidence type="ECO:0000256" key="8">
    <source>
        <dbReference type="ARBA" id="ARBA00023136"/>
    </source>
</evidence>
<dbReference type="InParanoid" id="B9RH41"/>
<dbReference type="GO" id="GO:1902600">
    <property type="term" value="P:proton transmembrane transport"/>
    <property type="evidence" value="ECO:0007669"/>
    <property type="project" value="InterPro"/>
</dbReference>
<dbReference type="PANTHER" id="PTHR32468:SF114">
    <property type="entry name" value="CATION_H+ EXCHANGER DOMAIN-CONTAINING PROTEIN"/>
    <property type="match status" value="1"/>
</dbReference>
<comment type="subcellular location">
    <subcellularLocation>
        <location evidence="1">Membrane</location>
        <topology evidence="1">Multi-pass membrane protein</topology>
    </subcellularLocation>
</comment>
<keyword evidence="4 10" id="KW-0812">Transmembrane</keyword>
<dbReference type="InterPro" id="IPR038770">
    <property type="entry name" value="Na+/solute_symporter_sf"/>
</dbReference>
<dbReference type="GO" id="GO:0016020">
    <property type="term" value="C:membrane"/>
    <property type="evidence" value="ECO:0007669"/>
    <property type="project" value="UniProtKB-SubCell"/>
</dbReference>